<feature type="compositionally biased region" description="Polar residues" evidence="1">
    <location>
        <begin position="77"/>
        <end position="87"/>
    </location>
</feature>
<sequence>MVKPSRPKLMARVLNAIGNLGNVKGSSVHDVLDFIRQCNKSSRNLTMQVQRALKHAVNAGLLRHKSGRYKLLATLNFNHDSNPSTSKEPAADNQKNIEIKAKSDVQAISDVKPSRTQKRKKRITSRQRNARRRTSKTKRNSRSSPYTERSSATKNQKRRQQKRTHEAEEFENQSSGQYILHGRNDSPVPFDRRTKRSGVSKRKLKSDFSDENDRDSYVGQKRAFRARKSLRRESRCRESPAKSKGRSASRARTPQQQLQQTMHARQHPVEEIENNKEHCNENRGSMERNLAHQEAYDDEERICEPNESNSGSTLESSRD</sequence>
<reference evidence="3 4" key="1">
    <citation type="submission" date="2023-03" db="EMBL/GenBank/DDBJ databases">
        <title>High recombination rates correlate with genetic variation in Cardiocondyla obscurior ants.</title>
        <authorList>
            <person name="Errbii M."/>
        </authorList>
    </citation>
    <scope>NUCLEOTIDE SEQUENCE [LARGE SCALE GENOMIC DNA]</scope>
    <source>
        <strain evidence="3">Alpha-2009</strain>
        <tissue evidence="3">Whole body</tissue>
    </source>
</reference>
<organism evidence="3 4">
    <name type="scientific">Cardiocondyla obscurior</name>
    <dbReference type="NCBI Taxonomy" id="286306"/>
    <lineage>
        <taxon>Eukaryota</taxon>
        <taxon>Metazoa</taxon>
        <taxon>Ecdysozoa</taxon>
        <taxon>Arthropoda</taxon>
        <taxon>Hexapoda</taxon>
        <taxon>Insecta</taxon>
        <taxon>Pterygota</taxon>
        <taxon>Neoptera</taxon>
        <taxon>Endopterygota</taxon>
        <taxon>Hymenoptera</taxon>
        <taxon>Apocrita</taxon>
        <taxon>Aculeata</taxon>
        <taxon>Formicoidea</taxon>
        <taxon>Formicidae</taxon>
        <taxon>Myrmicinae</taxon>
        <taxon>Cardiocondyla</taxon>
    </lineage>
</organism>
<evidence type="ECO:0000313" key="3">
    <source>
        <dbReference type="EMBL" id="KAL0125459.1"/>
    </source>
</evidence>
<feature type="compositionally biased region" description="Polar residues" evidence="1">
    <location>
        <begin position="145"/>
        <end position="154"/>
    </location>
</feature>
<feature type="compositionally biased region" description="Polar residues" evidence="1">
    <location>
        <begin position="306"/>
        <end position="319"/>
    </location>
</feature>
<feature type="compositionally biased region" description="Basic residues" evidence="1">
    <location>
        <begin position="193"/>
        <end position="204"/>
    </location>
</feature>
<comment type="caution">
    <text evidence="3">The sequence shown here is derived from an EMBL/GenBank/DDBJ whole genome shotgun (WGS) entry which is preliminary data.</text>
</comment>
<evidence type="ECO:0000259" key="2">
    <source>
        <dbReference type="PROSITE" id="PS51504"/>
    </source>
</evidence>
<dbReference type="Pfam" id="PF00538">
    <property type="entry name" value="Linker_histone"/>
    <property type="match status" value="1"/>
</dbReference>
<dbReference type="GO" id="GO:0000786">
    <property type="term" value="C:nucleosome"/>
    <property type="evidence" value="ECO:0007669"/>
    <property type="project" value="InterPro"/>
</dbReference>
<keyword evidence="4" id="KW-1185">Reference proteome</keyword>
<feature type="compositionally biased region" description="Polar residues" evidence="1">
    <location>
        <begin position="250"/>
        <end position="263"/>
    </location>
</feature>
<dbReference type="InterPro" id="IPR036388">
    <property type="entry name" value="WH-like_DNA-bd_sf"/>
</dbReference>
<dbReference type="EMBL" id="JADYXP020000004">
    <property type="protein sequence ID" value="KAL0125459.1"/>
    <property type="molecule type" value="Genomic_DNA"/>
</dbReference>
<feature type="compositionally biased region" description="Basic and acidic residues" evidence="1">
    <location>
        <begin position="267"/>
        <end position="295"/>
    </location>
</feature>
<evidence type="ECO:0000256" key="1">
    <source>
        <dbReference type="SAM" id="MobiDB-lite"/>
    </source>
</evidence>
<proteinExistence type="predicted"/>
<dbReference type="AlphaFoldDB" id="A0AAW2GF38"/>
<dbReference type="SUPFAM" id="SSF46785">
    <property type="entry name" value="Winged helix' DNA-binding domain"/>
    <property type="match status" value="1"/>
</dbReference>
<protein>
    <recommendedName>
        <fullName evidence="2">H15 domain-containing protein</fullName>
    </recommendedName>
</protein>
<dbReference type="InterPro" id="IPR005818">
    <property type="entry name" value="Histone_H1/H5_H15"/>
</dbReference>
<dbReference type="PROSITE" id="PS51504">
    <property type="entry name" value="H15"/>
    <property type="match status" value="1"/>
</dbReference>
<name>A0AAW2GF38_9HYME</name>
<evidence type="ECO:0000313" key="4">
    <source>
        <dbReference type="Proteomes" id="UP001430953"/>
    </source>
</evidence>
<feature type="compositionally biased region" description="Basic residues" evidence="1">
    <location>
        <begin position="115"/>
        <end position="141"/>
    </location>
</feature>
<dbReference type="Proteomes" id="UP001430953">
    <property type="component" value="Unassembled WGS sequence"/>
</dbReference>
<feature type="region of interest" description="Disordered" evidence="1">
    <location>
        <begin position="77"/>
        <end position="319"/>
    </location>
</feature>
<gene>
    <name evidence="3" type="ORF">PUN28_004519</name>
</gene>
<dbReference type="InterPro" id="IPR036390">
    <property type="entry name" value="WH_DNA-bd_sf"/>
</dbReference>
<dbReference type="GO" id="GO:0006334">
    <property type="term" value="P:nucleosome assembly"/>
    <property type="evidence" value="ECO:0007669"/>
    <property type="project" value="InterPro"/>
</dbReference>
<dbReference type="Gene3D" id="1.10.10.10">
    <property type="entry name" value="Winged helix-like DNA-binding domain superfamily/Winged helix DNA-binding domain"/>
    <property type="match status" value="1"/>
</dbReference>
<dbReference type="GO" id="GO:0003677">
    <property type="term" value="F:DNA binding"/>
    <property type="evidence" value="ECO:0007669"/>
    <property type="project" value="InterPro"/>
</dbReference>
<feature type="compositionally biased region" description="Basic and acidic residues" evidence="1">
    <location>
        <begin position="231"/>
        <end position="241"/>
    </location>
</feature>
<feature type="domain" description="H15" evidence="2">
    <location>
        <begin position="5"/>
        <end position="73"/>
    </location>
</feature>
<accession>A0AAW2GF38</accession>